<keyword evidence="4" id="KW-1185">Reference proteome</keyword>
<gene>
    <name evidence="2" type="ORF">PGT21_035619</name>
    <name evidence="3" type="ORF">PGTUg99_016709</name>
</gene>
<dbReference type="EMBL" id="VDEP01000238">
    <property type="protein sequence ID" value="KAA1121374.1"/>
    <property type="molecule type" value="Genomic_DNA"/>
</dbReference>
<dbReference type="Proteomes" id="UP000325313">
    <property type="component" value="Unassembled WGS sequence"/>
</dbReference>
<keyword evidence="1" id="KW-0732">Signal</keyword>
<reference evidence="4 5" key="1">
    <citation type="submission" date="2019-05" db="EMBL/GenBank/DDBJ databases">
        <title>Emergence of the Ug99 lineage of the wheat stem rust pathogen through somatic hybridization.</title>
        <authorList>
            <person name="Li F."/>
            <person name="Upadhyaya N.M."/>
            <person name="Sperschneider J."/>
            <person name="Matny O."/>
            <person name="Nguyen-Phuc H."/>
            <person name="Mago R."/>
            <person name="Raley C."/>
            <person name="Miller M.E."/>
            <person name="Silverstein K.A.T."/>
            <person name="Henningsen E."/>
            <person name="Hirsch C.D."/>
            <person name="Visser B."/>
            <person name="Pretorius Z.A."/>
            <person name="Steffenson B.J."/>
            <person name="Schwessinger B."/>
            <person name="Dodds P.N."/>
            <person name="Figueroa M."/>
        </authorList>
    </citation>
    <scope>NUCLEOTIDE SEQUENCE [LARGE SCALE GENOMIC DNA]</scope>
    <source>
        <strain evidence="2">21-0</strain>
        <strain evidence="3 5">Ug99</strain>
    </source>
</reference>
<evidence type="ECO:0000313" key="4">
    <source>
        <dbReference type="Proteomes" id="UP000324748"/>
    </source>
</evidence>
<dbReference type="Proteomes" id="UP000324748">
    <property type="component" value="Unassembled WGS sequence"/>
</dbReference>
<name>A0A5B0P3Q0_PUCGR</name>
<dbReference type="OrthoDB" id="2508203at2759"/>
<dbReference type="EMBL" id="VSWC01000079">
    <property type="protein sequence ID" value="KAA1095110.1"/>
    <property type="molecule type" value="Genomic_DNA"/>
</dbReference>
<evidence type="ECO:0000313" key="3">
    <source>
        <dbReference type="EMBL" id="KAA1121374.1"/>
    </source>
</evidence>
<evidence type="ECO:0000313" key="5">
    <source>
        <dbReference type="Proteomes" id="UP000325313"/>
    </source>
</evidence>
<protein>
    <submittedName>
        <fullName evidence="2">Uncharacterized protein</fullName>
    </submittedName>
</protein>
<evidence type="ECO:0000313" key="2">
    <source>
        <dbReference type="EMBL" id="KAA1095110.1"/>
    </source>
</evidence>
<organism evidence="2 4">
    <name type="scientific">Puccinia graminis f. sp. tritici</name>
    <dbReference type="NCBI Taxonomy" id="56615"/>
    <lineage>
        <taxon>Eukaryota</taxon>
        <taxon>Fungi</taxon>
        <taxon>Dikarya</taxon>
        <taxon>Basidiomycota</taxon>
        <taxon>Pucciniomycotina</taxon>
        <taxon>Pucciniomycetes</taxon>
        <taxon>Pucciniales</taxon>
        <taxon>Pucciniaceae</taxon>
        <taxon>Puccinia</taxon>
    </lineage>
</organism>
<feature type="chain" id="PRO_5033474007" evidence="1">
    <location>
        <begin position="23"/>
        <end position="252"/>
    </location>
</feature>
<comment type="caution">
    <text evidence="2">The sequence shown here is derived from an EMBL/GenBank/DDBJ whole genome shotgun (WGS) entry which is preliminary data.</text>
</comment>
<feature type="signal peptide" evidence="1">
    <location>
        <begin position="1"/>
        <end position="22"/>
    </location>
</feature>
<dbReference type="AlphaFoldDB" id="A0A5B0P3Q0"/>
<sequence>MRWENYYFSLALFPVFLPATSAVPVFSKPLGTIEKAALDNVRDSTPADRAYRMLSLKNQDRKYGEDVGAFVLQCADEVLECFDENYDELFNTWYVLTNRLDTKHMLTEEKAKKTFKINGACLFKLIKALFHVRTKYLLEWSKDDRRTIKEMLTRPKLSPKFYELLEKIDNISMKTFPKYRQVGSEEYKRKIEHLSTQFSLVFVAHVFRGLEWPIPEERNISLSDPSPAMRQIFGRVAQVITWELYHRSGRNA</sequence>
<proteinExistence type="predicted"/>
<accession>A0A5B0P3Q0</accession>
<evidence type="ECO:0000256" key="1">
    <source>
        <dbReference type="SAM" id="SignalP"/>
    </source>
</evidence>